<dbReference type="Proteomes" id="UP001138757">
    <property type="component" value="Unassembled WGS sequence"/>
</dbReference>
<proteinExistence type="inferred from homology"/>
<dbReference type="PANTHER" id="PTHR43391">
    <property type="entry name" value="RETINOL DEHYDROGENASE-RELATED"/>
    <property type="match status" value="1"/>
</dbReference>
<dbReference type="RefSeq" id="WP_214623216.1">
    <property type="nucleotide sequence ID" value="NZ_JAHGAW010000006.1"/>
</dbReference>
<dbReference type="Gene3D" id="3.40.50.720">
    <property type="entry name" value="NAD(P)-binding Rossmann-like Domain"/>
    <property type="match status" value="1"/>
</dbReference>
<evidence type="ECO:0000256" key="1">
    <source>
        <dbReference type="ARBA" id="ARBA00006484"/>
    </source>
</evidence>
<gene>
    <name evidence="6" type="ORF">KK488_10360</name>
</gene>
<evidence type="ECO:0000313" key="7">
    <source>
        <dbReference type="Proteomes" id="UP001138757"/>
    </source>
</evidence>
<dbReference type="InterPro" id="IPR002347">
    <property type="entry name" value="SDR_fam"/>
</dbReference>
<reference evidence="6" key="1">
    <citation type="submission" date="2021-05" db="EMBL/GenBank/DDBJ databases">
        <title>Genome of Sphingobium sp. strain.</title>
        <authorList>
            <person name="Fan R."/>
        </authorList>
    </citation>
    <scope>NUCLEOTIDE SEQUENCE</scope>
    <source>
        <strain evidence="6">H33</strain>
    </source>
</reference>
<evidence type="ECO:0000256" key="3">
    <source>
        <dbReference type="ARBA" id="ARBA00023002"/>
    </source>
</evidence>
<organism evidence="6 7">
    <name type="scientific">Sphingobium nicotianae</name>
    <dbReference type="NCBI Taxonomy" id="2782607"/>
    <lineage>
        <taxon>Bacteria</taxon>
        <taxon>Pseudomonadati</taxon>
        <taxon>Pseudomonadota</taxon>
        <taxon>Alphaproteobacteria</taxon>
        <taxon>Sphingomonadales</taxon>
        <taxon>Sphingomonadaceae</taxon>
        <taxon>Sphingobium</taxon>
    </lineage>
</organism>
<dbReference type="InterPro" id="IPR057326">
    <property type="entry name" value="KR_dom"/>
</dbReference>
<accession>A0A9X1IRG0</accession>
<evidence type="ECO:0000259" key="5">
    <source>
        <dbReference type="SMART" id="SM00822"/>
    </source>
</evidence>
<dbReference type="CDD" id="cd05233">
    <property type="entry name" value="SDR_c"/>
    <property type="match status" value="1"/>
</dbReference>
<dbReference type="PROSITE" id="PS00061">
    <property type="entry name" value="ADH_SHORT"/>
    <property type="match status" value="1"/>
</dbReference>
<dbReference type="AlphaFoldDB" id="A0A9X1IRG0"/>
<keyword evidence="2" id="KW-0521">NADP</keyword>
<feature type="domain" description="Ketoreductase" evidence="5">
    <location>
        <begin position="21"/>
        <end position="203"/>
    </location>
</feature>
<dbReference type="PANTHER" id="PTHR43391:SF14">
    <property type="entry name" value="DEHYDROGENASE_REDUCTASE SDR FAMILY PROTEIN 7-LIKE"/>
    <property type="match status" value="1"/>
</dbReference>
<evidence type="ECO:0000256" key="4">
    <source>
        <dbReference type="RuleBase" id="RU000363"/>
    </source>
</evidence>
<dbReference type="EMBL" id="JAHGAW010000006">
    <property type="protein sequence ID" value="MBT2187347.1"/>
    <property type="molecule type" value="Genomic_DNA"/>
</dbReference>
<dbReference type="SUPFAM" id="SSF51735">
    <property type="entry name" value="NAD(P)-binding Rossmann-fold domains"/>
    <property type="match status" value="1"/>
</dbReference>
<comment type="caution">
    <text evidence="6">The sequence shown here is derived from an EMBL/GenBank/DDBJ whole genome shotgun (WGS) entry which is preliminary data.</text>
</comment>
<keyword evidence="7" id="KW-1185">Reference proteome</keyword>
<name>A0A9X1IRG0_9SPHN</name>
<dbReference type="InterPro" id="IPR020904">
    <property type="entry name" value="Sc_DH/Rdtase_CS"/>
</dbReference>
<evidence type="ECO:0000313" key="6">
    <source>
        <dbReference type="EMBL" id="MBT2187347.1"/>
    </source>
</evidence>
<keyword evidence="3" id="KW-0560">Oxidoreductase</keyword>
<dbReference type="PRINTS" id="PR00080">
    <property type="entry name" value="SDRFAMILY"/>
</dbReference>
<dbReference type="GO" id="GO:0016491">
    <property type="term" value="F:oxidoreductase activity"/>
    <property type="evidence" value="ECO:0007669"/>
    <property type="project" value="UniProtKB-KW"/>
</dbReference>
<dbReference type="SMART" id="SM00822">
    <property type="entry name" value="PKS_KR"/>
    <property type="match status" value="1"/>
</dbReference>
<dbReference type="PRINTS" id="PR00081">
    <property type="entry name" value="GDHRDH"/>
</dbReference>
<sequence length="301" mass="31800">MLLETIATGHTPMDMTDLRGKVAVVIGGASGIGLALARRLKAEGMQLVLADFDAAPLEAAASELEALAVLADSRDPQSVQALADQAVDRFGKVDLLCSNAGVARMAGIAHLTLQDWRWQFDVNLFGAVNAVQAFLPILKANSDGAHILFTASLSSFYPTRGQAAYAATKYALAAFGETLALEMQAEGARVGVTLLCPGPVRTNIGTQYARREAQYQAKPGAGAGGGPDIHEQAFRSETFDIDWRAADEIADAALAGMRRGEMWVITHPDLMSATLARNEAIAQAAERNGARPQVKAAQPAE</sequence>
<evidence type="ECO:0000256" key="2">
    <source>
        <dbReference type="ARBA" id="ARBA00022857"/>
    </source>
</evidence>
<protein>
    <submittedName>
        <fullName evidence="6">SDR family NAD(P)-dependent oxidoreductase</fullName>
    </submittedName>
</protein>
<dbReference type="InterPro" id="IPR036291">
    <property type="entry name" value="NAD(P)-bd_dom_sf"/>
</dbReference>
<dbReference type="Pfam" id="PF00106">
    <property type="entry name" value="adh_short"/>
    <property type="match status" value="1"/>
</dbReference>
<comment type="similarity">
    <text evidence="1 4">Belongs to the short-chain dehydrogenases/reductases (SDR) family.</text>
</comment>